<dbReference type="Pfam" id="PF06226">
    <property type="entry name" value="DUF1007"/>
    <property type="match status" value="1"/>
</dbReference>
<reference evidence="1 2" key="1">
    <citation type="submission" date="2020-08" db="EMBL/GenBank/DDBJ databases">
        <title>Bridging the membrane lipid divide: bacteria of the FCB group superphylum have the potential to synthesize archaeal ether lipids.</title>
        <authorList>
            <person name="Villanueva L."/>
            <person name="Von Meijenfeldt F.A.B."/>
            <person name="Westbye A.B."/>
            <person name="Yadav S."/>
            <person name="Hopmans E.C."/>
            <person name="Dutilh B.E."/>
            <person name="Sinninghe Damste J.S."/>
        </authorList>
    </citation>
    <scope>NUCLEOTIDE SEQUENCE [LARGE SCALE GENOMIC DNA]</scope>
    <source>
        <strain evidence="1">NIOZ-UU30</strain>
    </source>
</reference>
<sequence length="196" mass="23036">MFGIIGFIVLNASGRNLYAHPHVFIVQRIDIVFDDQGLEGFKMRWCFDEMFSIMIAGDYDRNQNRCLEPKEVQTIKEKAFNYLSNYNYFTFIKIDGKPFEVKYIKNFVAVLENNKLIYEFFVPCHVAAIRQFKKIIIAVYDPSYYTAIFFAENQPASLSFAESFDVKSAIREDKTTSIYYGMVHPWALFLEFRLKP</sequence>
<evidence type="ECO:0000313" key="1">
    <source>
        <dbReference type="EMBL" id="MBC8361110.1"/>
    </source>
</evidence>
<dbReference type="EMBL" id="JACNJH010000121">
    <property type="protein sequence ID" value="MBC8361110.1"/>
    <property type="molecule type" value="Genomic_DNA"/>
</dbReference>
<dbReference type="Proteomes" id="UP000603434">
    <property type="component" value="Unassembled WGS sequence"/>
</dbReference>
<dbReference type="InterPro" id="IPR010412">
    <property type="entry name" value="DUF1007"/>
</dbReference>
<protein>
    <submittedName>
        <fullName evidence="1">DUF1007 family protein</fullName>
    </submittedName>
</protein>
<proteinExistence type="predicted"/>
<gene>
    <name evidence="1" type="ORF">H8E23_06910</name>
</gene>
<accession>A0A8J6NLJ3</accession>
<name>A0A8J6NLJ3_9BACT</name>
<organism evidence="1 2">
    <name type="scientific">Candidatus Desulfatibia profunda</name>
    <dbReference type="NCBI Taxonomy" id="2841695"/>
    <lineage>
        <taxon>Bacteria</taxon>
        <taxon>Pseudomonadati</taxon>
        <taxon>Thermodesulfobacteriota</taxon>
        <taxon>Desulfobacteria</taxon>
        <taxon>Desulfobacterales</taxon>
        <taxon>Desulfobacterales incertae sedis</taxon>
        <taxon>Candidatus Desulfatibia</taxon>
    </lineage>
</organism>
<comment type="caution">
    <text evidence="1">The sequence shown here is derived from an EMBL/GenBank/DDBJ whole genome shotgun (WGS) entry which is preliminary data.</text>
</comment>
<dbReference type="AlphaFoldDB" id="A0A8J6NLJ3"/>
<evidence type="ECO:0000313" key="2">
    <source>
        <dbReference type="Proteomes" id="UP000603434"/>
    </source>
</evidence>